<proteinExistence type="inferred from homology"/>
<dbReference type="InterPro" id="IPR051906">
    <property type="entry name" value="TolC-like"/>
</dbReference>
<evidence type="ECO:0000256" key="1">
    <source>
        <dbReference type="ARBA" id="ARBA00004442"/>
    </source>
</evidence>
<dbReference type="SUPFAM" id="SSF56954">
    <property type="entry name" value="Outer membrane efflux proteins (OEP)"/>
    <property type="match status" value="1"/>
</dbReference>
<dbReference type="PANTHER" id="PTHR30026:SF20">
    <property type="entry name" value="OUTER MEMBRANE PROTEIN TOLC"/>
    <property type="match status" value="1"/>
</dbReference>
<evidence type="ECO:0000256" key="5">
    <source>
        <dbReference type="ARBA" id="ARBA00022692"/>
    </source>
</evidence>
<dbReference type="Gene3D" id="1.20.1600.10">
    <property type="entry name" value="Outer membrane efflux proteins (OEP)"/>
    <property type="match status" value="1"/>
</dbReference>
<evidence type="ECO:0000256" key="6">
    <source>
        <dbReference type="ARBA" id="ARBA00023136"/>
    </source>
</evidence>
<sequence>MKKEISIIKQGPNLGVKIWAVAAFITVGTALSAQEMLTREAALGLTLEHNYDIRVAEKNVEAADNSQSLLNSGYLPSVVANGNAGISGYQGQNQTVNGDINFDPTEAYNYNASVGLNYVLFNGFGRRYNYQQLKENYNITELQARQIIENTVLELATSYFELAQLTESVNILRNALDISSTRLKRAEYSFEYGQSTQIDLLNAQVDVNNDSISLLNTTQQLENAQRNLNLIMGRDIETDFAVDTNVTFALPINKEDLIALSYERNVQIEQTNSQLRNSEFALKASQSGWFPALSLNAGYDYAGSQNPAGAFVTGNYNYGPQAGLSLTWNLFDGGTTRVNSQNARIEIERQEILKEQTELSIKRDVLNAYASYQNALFVFNAEKANLKTSQKNFDRSDDLYKQGQITSIEFRQAQLNLRNAQNNYSIAKYNAKFEELKLKQLAGILLDD</sequence>
<organism evidence="8 9">
    <name type="scientific">Owenweeksia hongkongensis (strain DSM 17368 / CIP 108786 / JCM 12287 / NRRL B-23963 / UST20020801)</name>
    <dbReference type="NCBI Taxonomy" id="926562"/>
    <lineage>
        <taxon>Bacteria</taxon>
        <taxon>Pseudomonadati</taxon>
        <taxon>Bacteroidota</taxon>
        <taxon>Flavobacteriia</taxon>
        <taxon>Flavobacteriales</taxon>
        <taxon>Owenweeksiaceae</taxon>
        <taxon>Owenweeksia</taxon>
    </lineage>
</organism>
<dbReference type="AlphaFoldDB" id="G8R7T6"/>
<evidence type="ECO:0000256" key="4">
    <source>
        <dbReference type="ARBA" id="ARBA00022452"/>
    </source>
</evidence>
<dbReference type="Pfam" id="PF02321">
    <property type="entry name" value="OEP"/>
    <property type="match status" value="2"/>
</dbReference>
<evidence type="ECO:0000313" key="9">
    <source>
        <dbReference type="Proteomes" id="UP000005631"/>
    </source>
</evidence>
<dbReference type="InterPro" id="IPR003423">
    <property type="entry name" value="OMP_efflux"/>
</dbReference>
<dbReference type="STRING" id="926562.Oweho_2497"/>
<reference evidence="8 9" key="1">
    <citation type="journal article" date="2012" name="Stand. Genomic Sci.">
        <title>Genome sequence of the orange-pigmented seawater bacterium Owenweeksia hongkongensis type strain (UST20020801(T)).</title>
        <authorList>
            <person name="Riedel T."/>
            <person name="Held B."/>
            <person name="Nolan M."/>
            <person name="Lucas S."/>
            <person name="Lapidus A."/>
            <person name="Tice H."/>
            <person name="Del Rio T.G."/>
            <person name="Cheng J.F."/>
            <person name="Han C."/>
            <person name="Tapia R."/>
            <person name="Goodwin L.A."/>
            <person name="Pitluck S."/>
            <person name="Liolios K."/>
            <person name="Mavromatis K."/>
            <person name="Pagani I."/>
            <person name="Ivanova N."/>
            <person name="Mikhailova N."/>
            <person name="Pati A."/>
            <person name="Chen A."/>
            <person name="Palaniappan K."/>
            <person name="Rohde M."/>
            <person name="Tindall B.J."/>
            <person name="Detter J.C."/>
            <person name="Goker M."/>
            <person name="Woyke T."/>
            <person name="Bristow J."/>
            <person name="Eisen J.A."/>
            <person name="Markowitz V."/>
            <person name="Hugenholtz P."/>
            <person name="Klenk H.P."/>
            <person name="Kyrpides N.C."/>
        </authorList>
    </citation>
    <scope>NUCLEOTIDE SEQUENCE</scope>
    <source>
        <strain evidence="9">DSM 17368 / JCM 12287 / NRRL B-23963</strain>
    </source>
</reference>
<gene>
    <name evidence="8" type="ordered locus">Oweho_2497</name>
</gene>
<keyword evidence="7" id="KW-0998">Cell outer membrane</keyword>
<comment type="subcellular location">
    <subcellularLocation>
        <location evidence="1">Cell outer membrane</location>
    </subcellularLocation>
</comment>
<evidence type="ECO:0000313" key="8">
    <source>
        <dbReference type="EMBL" id="AEV33467.1"/>
    </source>
</evidence>
<name>G8R7T6_OWEHD</name>
<evidence type="ECO:0000256" key="7">
    <source>
        <dbReference type="ARBA" id="ARBA00023237"/>
    </source>
</evidence>
<dbReference type="RefSeq" id="WP_014202816.1">
    <property type="nucleotide sequence ID" value="NC_016599.1"/>
</dbReference>
<dbReference type="GO" id="GO:0009279">
    <property type="term" value="C:cell outer membrane"/>
    <property type="evidence" value="ECO:0007669"/>
    <property type="project" value="UniProtKB-SubCell"/>
</dbReference>
<evidence type="ECO:0000256" key="2">
    <source>
        <dbReference type="ARBA" id="ARBA00007613"/>
    </source>
</evidence>
<dbReference type="Proteomes" id="UP000005631">
    <property type="component" value="Chromosome"/>
</dbReference>
<protein>
    <submittedName>
        <fullName evidence="8">Outer membrane protein</fullName>
    </submittedName>
</protein>
<keyword evidence="5" id="KW-0812">Transmembrane</keyword>
<dbReference type="PANTHER" id="PTHR30026">
    <property type="entry name" value="OUTER MEMBRANE PROTEIN TOLC"/>
    <property type="match status" value="1"/>
</dbReference>
<keyword evidence="4" id="KW-1134">Transmembrane beta strand</keyword>
<keyword evidence="3" id="KW-0813">Transport</keyword>
<keyword evidence="9" id="KW-1185">Reference proteome</keyword>
<dbReference type="HOGENOM" id="CLU_012817_10_5_10"/>
<keyword evidence="6" id="KW-0472">Membrane</keyword>
<dbReference type="EMBL" id="CP003156">
    <property type="protein sequence ID" value="AEV33467.1"/>
    <property type="molecule type" value="Genomic_DNA"/>
</dbReference>
<dbReference type="KEGG" id="oho:Oweho_2497"/>
<dbReference type="GO" id="GO:1990281">
    <property type="term" value="C:efflux pump complex"/>
    <property type="evidence" value="ECO:0007669"/>
    <property type="project" value="TreeGrafter"/>
</dbReference>
<evidence type="ECO:0000256" key="3">
    <source>
        <dbReference type="ARBA" id="ARBA00022448"/>
    </source>
</evidence>
<dbReference type="eggNOG" id="COG1538">
    <property type="taxonomic scope" value="Bacteria"/>
</dbReference>
<dbReference type="GO" id="GO:0015288">
    <property type="term" value="F:porin activity"/>
    <property type="evidence" value="ECO:0007669"/>
    <property type="project" value="TreeGrafter"/>
</dbReference>
<comment type="similarity">
    <text evidence="2">Belongs to the outer membrane factor (OMF) (TC 1.B.17) family.</text>
</comment>
<dbReference type="GO" id="GO:0015562">
    <property type="term" value="F:efflux transmembrane transporter activity"/>
    <property type="evidence" value="ECO:0007669"/>
    <property type="project" value="InterPro"/>
</dbReference>
<accession>G8R7T6</accession>